<dbReference type="GeneID" id="28940309"/>
<evidence type="ECO:0000313" key="3">
    <source>
        <dbReference type="EMBL" id="KTW30508.1"/>
    </source>
</evidence>
<feature type="domain" description="Protein Zds1 C-terminal" evidence="2">
    <location>
        <begin position="552"/>
        <end position="604"/>
    </location>
</feature>
<name>A0A0W4ZQ44_PNEJ7</name>
<dbReference type="GO" id="GO:0005737">
    <property type="term" value="C:cytoplasm"/>
    <property type="evidence" value="ECO:0007669"/>
    <property type="project" value="TreeGrafter"/>
</dbReference>
<dbReference type="Proteomes" id="UP000053447">
    <property type="component" value="Unassembled WGS sequence"/>
</dbReference>
<proteinExistence type="predicted"/>
<feature type="region of interest" description="Disordered" evidence="1">
    <location>
        <begin position="56"/>
        <end position="81"/>
    </location>
</feature>
<dbReference type="Pfam" id="PF08632">
    <property type="entry name" value="Zds_C"/>
    <property type="match status" value="1"/>
</dbReference>
<reference evidence="4" key="1">
    <citation type="journal article" date="2016" name="Nat. Commun.">
        <title>Genome analysis of three Pneumocystis species reveals adaptation mechanisms to life exclusively in mammalian hosts.</title>
        <authorList>
            <person name="Ma L."/>
            <person name="Chen Z."/>
            <person name="Huang D.W."/>
            <person name="Kutty G."/>
            <person name="Ishihara M."/>
            <person name="Wang H."/>
            <person name="Abouelleil A."/>
            <person name="Bishop L."/>
            <person name="Davey E."/>
            <person name="Deng R."/>
            <person name="Deng X."/>
            <person name="Fan L."/>
            <person name="Fantoni G."/>
            <person name="Fitzgerald M."/>
            <person name="Gogineni E."/>
            <person name="Goldberg J.M."/>
            <person name="Handley G."/>
            <person name="Hu X."/>
            <person name="Huber C."/>
            <person name="Jiao X."/>
            <person name="Jones K."/>
            <person name="Levin J.Z."/>
            <person name="Liu Y."/>
            <person name="Macdonald P."/>
            <person name="Melnikov A."/>
            <person name="Raley C."/>
            <person name="Sassi M."/>
            <person name="Sherman B.T."/>
            <person name="Song X."/>
            <person name="Sykes S."/>
            <person name="Tran B."/>
            <person name="Walsh L."/>
            <person name="Xia Y."/>
            <person name="Yang J."/>
            <person name="Young S."/>
            <person name="Zeng Q."/>
            <person name="Zheng X."/>
            <person name="Stephens R."/>
            <person name="Nusbaum C."/>
            <person name="Birren B.W."/>
            <person name="Azadi P."/>
            <person name="Lempicki R.A."/>
            <person name="Cuomo C.A."/>
            <person name="Kovacs J.A."/>
        </authorList>
    </citation>
    <scope>NUCLEOTIDE SEQUENCE [LARGE SCALE GENOMIC DNA]</scope>
    <source>
        <strain evidence="4">RU7</strain>
    </source>
</reference>
<dbReference type="RefSeq" id="XP_018229799.1">
    <property type="nucleotide sequence ID" value="XM_018374054.1"/>
</dbReference>
<evidence type="ECO:0000259" key="2">
    <source>
        <dbReference type="SMART" id="SM01327"/>
    </source>
</evidence>
<dbReference type="GO" id="GO:0010971">
    <property type="term" value="P:positive regulation of G2/M transition of mitotic cell cycle"/>
    <property type="evidence" value="ECO:0007669"/>
    <property type="project" value="TreeGrafter"/>
</dbReference>
<sequence length="750" mass="89607">MFNNYNHIAFHGTPDDHFKENYQNKIHHNINYGNYEKERRYLNQHNSNNMFKKRHSHTNFPISSNLQGKETPFSSLNAKKNPISSSLNQEFRDLRALQKMSMETSPDLELPFTSIISIASNIYEKNNISEDSFLKYISKSILHLINYISPTQLHLNIIPEKHEYIKYKYQKPKIPYRIPNAKAKSINNHNNFFVQKHAFSKPVVFKEFNIESSHMNFFNSENEFQKSISQTQIPYIFENYKHASIYQPKQTFKRSIDTEGQMSFQNNDYTVESLNKHLQNTSISSQEVNMNKSIFFDSKILEETQNYTEPINTTNELLHYKNDKVFFPSLTQNRYNNFDLLKHEKSDIILSHPTKHCKNNNLPPIPHRESFRGSELNHYNSIPLSSNNKRQYHSLSNIPLSTKDYKINNNYKYITDLSNSGTTVHDQLNFSRKSPWEMFFNYEYDTNYFNKDEKSEENKIKNRNTDSLDVVKVNEISSEYFNIIRNHKPEYSFLSLKYDFIKKENIKNILSSISNYKKKLLDKKAYFCQISKYFFAKYLKGEKYTNEYYSNSFQFESLYFTRFPIQLERFIYHLARLKLSESHRPLYQHVLLTNFIYYYLSLLKKDQIIQQSKNKLHKNVSLFSKYNIIPETIQNQIERNTRFPIKKTFENNNYNEKKTNDRINLKCKIHIPYLIDSLNPTIFDYNDLNIPFAYDDYDEFSNIHSILHENNDLYYNQSNFKNVLNSDILDSDILRPEIPIIENVHDILYI</sequence>
<dbReference type="PANTHER" id="PTHR28089">
    <property type="entry name" value="PROTEIN ZDS1-RELATED"/>
    <property type="match status" value="1"/>
</dbReference>
<accession>A0A0W4ZQ44</accession>
<feature type="compositionally biased region" description="Polar residues" evidence="1">
    <location>
        <begin position="58"/>
        <end position="81"/>
    </location>
</feature>
<dbReference type="VEuPathDB" id="FungiDB:T551_01791"/>
<dbReference type="InterPro" id="IPR013941">
    <property type="entry name" value="ZDS1_C"/>
</dbReference>
<evidence type="ECO:0000256" key="1">
    <source>
        <dbReference type="SAM" id="MobiDB-lite"/>
    </source>
</evidence>
<dbReference type="EMBL" id="LFWA01000007">
    <property type="protein sequence ID" value="KTW30508.1"/>
    <property type="molecule type" value="Genomic_DNA"/>
</dbReference>
<dbReference type="AlphaFoldDB" id="A0A0W4ZQ44"/>
<dbReference type="SMART" id="SM01327">
    <property type="entry name" value="Zds_C"/>
    <property type="match status" value="1"/>
</dbReference>
<dbReference type="OrthoDB" id="5589766at2759"/>
<dbReference type="GO" id="GO:0030010">
    <property type="term" value="P:establishment of cell polarity"/>
    <property type="evidence" value="ECO:0007669"/>
    <property type="project" value="TreeGrafter"/>
</dbReference>
<evidence type="ECO:0000313" key="4">
    <source>
        <dbReference type="Proteomes" id="UP000053447"/>
    </source>
</evidence>
<dbReference type="PANTHER" id="PTHR28089:SF1">
    <property type="entry name" value="PROTEIN ZDS1-RELATED"/>
    <property type="match status" value="1"/>
</dbReference>
<comment type="caution">
    <text evidence="3">The sequence shown here is derived from an EMBL/GenBank/DDBJ whole genome shotgun (WGS) entry which is preliminary data.</text>
</comment>
<dbReference type="InterPro" id="IPR040206">
    <property type="entry name" value="Zds1/2"/>
</dbReference>
<organism evidence="3 4">
    <name type="scientific">Pneumocystis jirovecii (strain RU7)</name>
    <name type="common">Human pneumocystis pneumonia agent</name>
    <dbReference type="NCBI Taxonomy" id="1408657"/>
    <lineage>
        <taxon>Eukaryota</taxon>
        <taxon>Fungi</taxon>
        <taxon>Dikarya</taxon>
        <taxon>Ascomycota</taxon>
        <taxon>Taphrinomycotina</taxon>
        <taxon>Pneumocystomycetes</taxon>
        <taxon>Pneumocystaceae</taxon>
        <taxon>Pneumocystis</taxon>
    </lineage>
</organism>
<protein>
    <recommendedName>
        <fullName evidence="2">Protein Zds1 C-terminal domain-containing protein</fullName>
    </recommendedName>
</protein>
<gene>
    <name evidence="3" type="ORF">T551_01791</name>
</gene>
<keyword evidence="4" id="KW-1185">Reference proteome</keyword>
<dbReference type="STRING" id="1408657.A0A0W4ZQ44"/>